<dbReference type="SUPFAM" id="SSF55729">
    <property type="entry name" value="Acyl-CoA N-acyltransferases (Nat)"/>
    <property type="match status" value="1"/>
</dbReference>
<organism evidence="2 3">
    <name type="scientific">Gottfriedia endophytica</name>
    <dbReference type="NCBI Taxonomy" id="2820819"/>
    <lineage>
        <taxon>Bacteria</taxon>
        <taxon>Bacillati</taxon>
        <taxon>Bacillota</taxon>
        <taxon>Bacilli</taxon>
        <taxon>Bacillales</taxon>
        <taxon>Bacillaceae</taxon>
        <taxon>Gottfriedia</taxon>
    </lineage>
</organism>
<dbReference type="AlphaFoldDB" id="A0A940NLU6"/>
<dbReference type="CDD" id="cd04301">
    <property type="entry name" value="NAT_SF"/>
    <property type="match status" value="1"/>
</dbReference>
<dbReference type="Gene3D" id="3.40.630.30">
    <property type="match status" value="1"/>
</dbReference>
<name>A0A940NLU6_9BACI</name>
<dbReference type="InterPro" id="IPR016181">
    <property type="entry name" value="Acyl_CoA_acyltransferase"/>
</dbReference>
<protein>
    <submittedName>
        <fullName evidence="2">GNAT family N-acetyltransferase</fullName>
    </submittedName>
</protein>
<dbReference type="Proteomes" id="UP000682134">
    <property type="component" value="Unassembled WGS sequence"/>
</dbReference>
<dbReference type="Pfam" id="PF00583">
    <property type="entry name" value="Acetyltransf_1"/>
    <property type="match status" value="1"/>
</dbReference>
<feature type="domain" description="N-acetyltransferase" evidence="1">
    <location>
        <begin position="45"/>
        <end position="174"/>
    </location>
</feature>
<evidence type="ECO:0000259" key="1">
    <source>
        <dbReference type="PROSITE" id="PS51186"/>
    </source>
</evidence>
<dbReference type="PROSITE" id="PS51186">
    <property type="entry name" value="GNAT"/>
    <property type="match status" value="1"/>
</dbReference>
<comment type="caution">
    <text evidence="2">The sequence shown here is derived from an EMBL/GenBank/DDBJ whole genome shotgun (WGS) entry which is preliminary data.</text>
</comment>
<dbReference type="EMBL" id="JAGIYQ010000013">
    <property type="protein sequence ID" value="MBP0726627.1"/>
    <property type="molecule type" value="Genomic_DNA"/>
</dbReference>
<proteinExistence type="predicted"/>
<keyword evidence="3" id="KW-1185">Reference proteome</keyword>
<sequence>MSSNYEKIAYVWNEPKEKVIVPDRCQYKKVTPELESTFKEMISQVVVNSLDREDKEHLTHESHRELVDKVFHVDDEYFQYEKEWWELAYYQGELVGMIQPVAFKGCENNGLLEGTIHYIGVKPEYRGKGLINDLLLRATRVLQDIGVWRIFADTDVENIPMRNAFVKVGYEKNK</sequence>
<dbReference type="RefSeq" id="WP_209406971.1">
    <property type="nucleotide sequence ID" value="NZ_JAGIYQ010000013.1"/>
</dbReference>
<accession>A0A940NLU6</accession>
<reference evidence="2" key="1">
    <citation type="submission" date="2021-04" db="EMBL/GenBank/DDBJ databases">
        <title>Genome seq and assembly of Bacillus sp.</title>
        <authorList>
            <person name="Chhetri G."/>
        </authorList>
    </citation>
    <scope>NUCLEOTIDE SEQUENCE</scope>
    <source>
        <strain evidence="2">RG28</strain>
    </source>
</reference>
<evidence type="ECO:0000313" key="2">
    <source>
        <dbReference type="EMBL" id="MBP0726627.1"/>
    </source>
</evidence>
<evidence type="ECO:0000313" key="3">
    <source>
        <dbReference type="Proteomes" id="UP000682134"/>
    </source>
</evidence>
<dbReference type="GO" id="GO:0016747">
    <property type="term" value="F:acyltransferase activity, transferring groups other than amino-acyl groups"/>
    <property type="evidence" value="ECO:0007669"/>
    <property type="project" value="InterPro"/>
</dbReference>
<dbReference type="InterPro" id="IPR000182">
    <property type="entry name" value="GNAT_dom"/>
</dbReference>
<gene>
    <name evidence="2" type="ORF">J5Y03_15810</name>
</gene>